<dbReference type="InterPro" id="IPR013324">
    <property type="entry name" value="RNA_pol_sigma_r3/r4-like"/>
</dbReference>
<dbReference type="InterPro" id="IPR036388">
    <property type="entry name" value="WH-like_DNA-bd_sf"/>
</dbReference>
<dbReference type="InterPro" id="IPR013325">
    <property type="entry name" value="RNA_pol_sigma_r2"/>
</dbReference>
<evidence type="ECO:0000256" key="1">
    <source>
        <dbReference type="ARBA" id="ARBA00010641"/>
    </source>
</evidence>
<dbReference type="Pfam" id="PF08281">
    <property type="entry name" value="Sigma70_r4_2"/>
    <property type="match status" value="1"/>
</dbReference>
<dbReference type="Gene3D" id="1.10.1740.10">
    <property type="match status" value="1"/>
</dbReference>
<keyword evidence="3" id="KW-0731">Sigma factor</keyword>
<accession>A0A3M0CUE8</accession>
<dbReference type="InterPro" id="IPR007627">
    <property type="entry name" value="RNA_pol_sigma70_r2"/>
</dbReference>
<evidence type="ECO:0000256" key="4">
    <source>
        <dbReference type="ARBA" id="ARBA00023163"/>
    </source>
</evidence>
<dbReference type="Pfam" id="PF04542">
    <property type="entry name" value="Sigma70_r2"/>
    <property type="match status" value="1"/>
</dbReference>
<dbReference type="RefSeq" id="WP_170163509.1">
    <property type="nucleotide sequence ID" value="NZ_REFR01000001.1"/>
</dbReference>
<comment type="caution">
    <text evidence="7">The sequence shown here is derived from an EMBL/GenBank/DDBJ whole genome shotgun (WGS) entry which is preliminary data.</text>
</comment>
<evidence type="ECO:0000313" key="7">
    <source>
        <dbReference type="EMBL" id="RMB13022.1"/>
    </source>
</evidence>
<keyword evidence="8" id="KW-1185">Reference proteome</keyword>
<dbReference type="Gene3D" id="1.10.10.10">
    <property type="entry name" value="Winged helix-like DNA-binding domain superfamily/Winged helix DNA-binding domain"/>
    <property type="match status" value="1"/>
</dbReference>
<evidence type="ECO:0000259" key="6">
    <source>
        <dbReference type="Pfam" id="PF08281"/>
    </source>
</evidence>
<dbReference type="GO" id="GO:0003677">
    <property type="term" value="F:DNA binding"/>
    <property type="evidence" value="ECO:0007669"/>
    <property type="project" value="InterPro"/>
</dbReference>
<evidence type="ECO:0000313" key="8">
    <source>
        <dbReference type="Proteomes" id="UP000271227"/>
    </source>
</evidence>
<dbReference type="InParanoid" id="A0A3M0CUE8"/>
<evidence type="ECO:0000256" key="2">
    <source>
        <dbReference type="ARBA" id="ARBA00023015"/>
    </source>
</evidence>
<dbReference type="InterPro" id="IPR039425">
    <property type="entry name" value="RNA_pol_sigma-70-like"/>
</dbReference>
<gene>
    <name evidence="7" type="ORF">BXY39_0012</name>
</gene>
<evidence type="ECO:0000256" key="3">
    <source>
        <dbReference type="ARBA" id="ARBA00023082"/>
    </source>
</evidence>
<comment type="similarity">
    <text evidence="1">Belongs to the sigma-70 factor family. ECF subfamily.</text>
</comment>
<dbReference type="SUPFAM" id="SSF88946">
    <property type="entry name" value="Sigma2 domain of RNA polymerase sigma factors"/>
    <property type="match status" value="1"/>
</dbReference>
<proteinExistence type="inferred from homology"/>
<dbReference type="EMBL" id="REFR01000001">
    <property type="protein sequence ID" value="RMB13022.1"/>
    <property type="molecule type" value="Genomic_DNA"/>
</dbReference>
<evidence type="ECO:0000259" key="5">
    <source>
        <dbReference type="Pfam" id="PF04542"/>
    </source>
</evidence>
<dbReference type="InterPro" id="IPR014284">
    <property type="entry name" value="RNA_pol_sigma-70_dom"/>
</dbReference>
<keyword evidence="4" id="KW-0804">Transcription</keyword>
<dbReference type="AlphaFoldDB" id="A0A3M0CUE8"/>
<protein>
    <submittedName>
        <fullName evidence="7">RNA polymerase sigma-70 factor (ECF subfamily)</fullName>
    </submittedName>
</protein>
<dbReference type="InterPro" id="IPR013249">
    <property type="entry name" value="RNA_pol_sigma70_r4_t2"/>
</dbReference>
<name>A0A3M0CUE8_9PROT</name>
<feature type="domain" description="RNA polymerase sigma factor 70 region 4 type 2" evidence="6">
    <location>
        <begin position="123"/>
        <end position="174"/>
    </location>
</feature>
<dbReference type="GO" id="GO:0016987">
    <property type="term" value="F:sigma factor activity"/>
    <property type="evidence" value="ECO:0007669"/>
    <property type="project" value="UniProtKB-KW"/>
</dbReference>
<dbReference type="PANTHER" id="PTHR43133:SF63">
    <property type="entry name" value="RNA POLYMERASE SIGMA FACTOR FECI-RELATED"/>
    <property type="match status" value="1"/>
</dbReference>
<keyword evidence="2" id="KW-0805">Transcription regulation</keyword>
<dbReference type="NCBIfam" id="TIGR02937">
    <property type="entry name" value="sigma70-ECF"/>
    <property type="match status" value="1"/>
</dbReference>
<sequence>MTRDRAPPPSQTAKVDKHEIEKLYKRHIGPLARLLRKMFGDGPPEPEDIAHLAFQKLLERQETTPIRNLEAFLWRTARNLFLNEHRAREVRSRYDYELEQLYFAERGSTLEPERVVSARVQIKAIQKIVAQMTAPRRQAFILHHVDGLKAAEVAREMGISRTATVNHLARAFAQIDAALRPDAKD</sequence>
<reference evidence="7 8" key="1">
    <citation type="submission" date="2018-10" db="EMBL/GenBank/DDBJ databases">
        <title>Genomic Encyclopedia of Archaeal and Bacterial Type Strains, Phase II (KMG-II): from individual species to whole genera.</title>
        <authorList>
            <person name="Goeker M."/>
        </authorList>
    </citation>
    <scope>NUCLEOTIDE SEQUENCE [LARGE SCALE GENOMIC DNA]</scope>
    <source>
        <strain evidence="7 8">DSM 25217</strain>
    </source>
</reference>
<organism evidence="7 8">
    <name type="scientific">Eilatimonas milleporae</name>
    <dbReference type="NCBI Taxonomy" id="911205"/>
    <lineage>
        <taxon>Bacteria</taxon>
        <taxon>Pseudomonadati</taxon>
        <taxon>Pseudomonadota</taxon>
        <taxon>Alphaproteobacteria</taxon>
        <taxon>Kordiimonadales</taxon>
        <taxon>Kordiimonadaceae</taxon>
        <taxon>Eilatimonas</taxon>
    </lineage>
</organism>
<feature type="domain" description="RNA polymerase sigma-70 region 2" evidence="5">
    <location>
        <begin position="23"/>
        <end position="88"/>
    </location>
</feature>
<dbReference type="PANTHER" id="PTHR43133">
    <property type="entry name" value="RNA POLYMERASE ECF-TYPE SIGMA FACTO"/>
    <property type="match status" value="1"/>
</dbReference>
<dbReference type="Proteomes" id="UP000271227">
    <property type="component" value="Unassembled WGS sequence"/>
</dbReference>
<dbReference type="GO" id="GO:0006352">
    <property type="term" value="P:DNA-templated transcription initiation"/>
    <property type="evidence" value="ECO:0007669"/>
    <property type="project" value="InterPro"/>
</dbReference>
<dbReference type="SUPFAM" id="SSF88659">
    <property type="entry name" value="Sigma3 and sigma4 domains of RNA polymerase sigma factors"/>
    <property type="match status" value="1"/>
</dbReference>